<dbReference type="AlphaFoldDB" id="A0A8B9SFX9"/>
<name>A0A8B9SFX9_APTOW</name>
<proteinExistence type="predicted"/>
<feature type="compositionally biased region" description="Low complexity" evidence="1">
    <location>
        <begin position="99"/>
        <end position="113"/>
    </location>
</feature>
<evidence type="ECO:0000313" key="2">
    <source>
        <dbReference type="Ensembl" id="ENSAOWP00000028473.1"/>
    </source>
</evidence>
<sequence length="113" mass="11704">MRRSSLRRPPGPSPSPTAPSRGIPSRSPARRPCRELPRALSRRRLPAGRDGGTLSRAEPRPDAARDARRSIPPAALTRSPLGPAIPAAPRSPGIPCSPGGPWAPLGPAGPVAP</sequence>
<protein>
    <submittedName>
        <fullName evidence="2">Uncharacterized protein</fullName>
    </submittedName>
</protein>
<organism evidence="2 3">
    <name type="scientific">Apteryx owenii</name>
    <name type="common">Little spotted kiwi</name>
    <dbReference type="NCBI Taxonomy" id="8824"/>
    <lineage>
        <taxon>Eukaryota</taxon>
        <taxon>Metazoa</taxon>
        <taxon>Chordata</taxon>
        <taxon>Craniata</taxon>
        <taxon>Vertebrata</taxon>
        <taxon>Euteleostomi</taxon>
        <taxon>Archelosauria</taxon>
        <taxon>Archosauria</taxon>
        <taxon>Dinosauria</taxon>
        <taxon>Saurischia</taxon>
        <taxon>Theropoda</taxon>
        <taxon>Coelurosauria</taxon>
        <taxon>Aves</taxon>
        <taxon>Palaeognathae</taxon>
        <taxon>Apterygiformes</taxon>
        <taxon>Apterygidae</taxon>
        <taxon>Apteryx</taxon>
    </lineage>
</organism>
<feature type="region of interest" description="Disordered" evidence="1">
    <location>
        <begin position="1"/>
        <end position="113"/>
    </location>
</feature>
<keyword evidence="3" id="KW-1185">Reference proteome</keyword>
<dbReference type="Proteomes" id="UP000694424">
    <property type="component" value="Unplaced"/>
</dbReference>
<evidence type="ECO:0000256" key="1">
    <source>
        <dbReference type="SAM" id="MobiDB-lite"/>
    </source>
</evidence>
<feature type="compositionally biased region" description="Basic and acidic residues" evidence="1">
    <location>
        <begin position="57"/>
        <end position="69"/>
    </location>
</feature>
<evidence type="ECO:0000313" key="3">
    <source>
        <dbReference type="Proteomes" id="UP000694424"/>
    </source>
</evidence>
<dbReference type="Ensembl" id="ENSAOWT00000032262.1">
    <property type="protein sequence ID" value="ENSAOWP00000028473.1"/>
    <property type="gene ID" value="ENSAOWG00000019179.1"/>
</dbReference>
<reference evidence="2" key="2">
    <citation type="submission" date="2025-09" db="UniProtKB">
        <authorList>
            <consortium name="Ensembl"/>
        </authorList>
    </citation>
    <scope>IDENTIFICATION</scope>
</reference>
<reference evidence="2" key="1">
    <citation type="submission" date="2025-08" db="UniProtKB">
        <authorList>
            <consortium name="Ensembl"/>
        </authorList>
    </citation>
    <scope>IDENTIFICATION</scope>
</reference>
<accession>A0A8B9SFX9</accession>